<dbReference type="InterPro" id="IPR050754">
    <property type="entry name" value="FKBP4/5/8-like"/>
</dbReference>
<keyword evidence="3" id="KW-1185">Reference proteome</keyword>
<proteinExistence type="predicted"/>
<reference evidence="2" key="1">
    <citation type="thesis" date="2020" institute="ProQuest LLC" country="789 East Eisenhower Parkway, Ann Arbor, MI, USA">
        <title>Comparative Genomics and Chromosome Evolution.</title>
        <authorList>
            <person name="Mudd A.B."/>
        </authorList>
    </citation>
    <scope>NUCLEOTIDE SEQUENCE</scope>
    <source>
        <strain evidence="2">1538</strain>
        <tissue evidence="2">Blood</tissue>
    </source>
</reference>
<dbReference type="EMBL" id="DYDO01000007">
    <property type="protein sequence ID" value="DBA20503.1"/>
    <property type="molecule type" value="Genomic_DNA"/>
</dbReference>
<dbReference type="PANTHER" id="PTHR46512:SF10">
    <property type="entry name" value="FK506-BINDING PROTEIN-LIKE"/>
    <property type="match status" value="1"/>
</dbReference>
<keyword evidence="1" id="KW-0802">TPR repeat</keyword>
<evidence type="ECO:0000256" key="1">
    <source>
        <dbReference type="PROSITE-ProRule" id="PRU00339"/>
    </source>
</evidence>
<organism evidence="2 3">
    <name type="scientific">Pyxicephalus adspersus</name>
    <name type="common">African bullfrog</name>
    <dbReference type="NCBI Taxonomy" id="30357"/>
    <lineage>
        <taxon>Eukaryota</taxon>
        <taxon>Metazoa</taxon>
        <taxon>Chordata</taxon>
        <taxon>Craniata</taxon>
        <taxon>Vertebrata</taxon>
        <taxon>Euteleostomi</taxon>
        <taxon>Amphibia</taxon>
        <taxon>Batrachia</taxon>
        <taxon>Anura</taxon>
        <taxon>Neobatrachia</taxon>
        <taxon>Ranoidea</taxon>
        <taxon>Pyxicephalidae</taxon>
        <taxon>Pyxicephalinae</taxon>
        <taxon>Pyxicephalus</taxon>
    </lineage>
</organism>
<dbReference type="Gene3D" id="1.25.40.10">
    <property type="entry name" value="Tetratricopeptide repeat domain"/>
    <property type="match status" value="1"/>
</dbReference>
<feature type="repeat" description="TPR" evidence="1">
    <location>
        <begin position="207"/>
        <end position="240"/>
    </location>
</feature>
<comment type="caution">
    <text evidence="2">The sequence shown here is derived from an EMBL/GenBank/DDBJ whole genome shotgun (WGS) entry which is preliminary data.</text>
</comment>
<evidence type="ECO:0000313" key="3">
    <source>
        <dbReference type="Proteomes" id="UP001181693"/>
    </source>
</evidence>
<dbReference type="AlphaFoldDB" id="A0AAV3A1S4"/>
<dbReference type="PANTHER" id="PTHR46512">
    <property type="entry name" value="PEPTIDYLPROLYL ISOMERASE"/>
    <property type="match status" value="1"/>
</dbReference>
<dbReference type="InterPro" id="IPR011990">
    <property type="entry name" value="TPR-like_helical_dom_sf"/>
</dbReference>
<dbReference type="SMART" id="SM00028">
    <property type="entry name" value="TPR"/>
    <property type="match status" value="2"/>
</dbReference>
<evidence type="ECO:0000313" key="2">
    <source>
        <dbReference type="EMBL" id="DBA20503.1"/>
    </source>
</evidence>
<evidence type="ECO:0008006" key="4">
    <source>
        <dbReference type="Google" id="ProtNLM"/>
    </source>
</evidence>
<accession>A0AAV3A1S4</accession>
<name>A0AAV3A1S4_PYXAD</name>
<dbReference type="PROSITE" id="PS50005">
    <property type="entry name" value="TPR"/>
    <property type="match status" value="1"/>
</dbReference>
<dbReference type="InterPro" id="IPR019734">
    <property type="entry name" value="TPR_rpt"/>
</dbReference>
<gene>
    <name evidence="2" type="ORF">GDO54_017276</name>
</gene>
<dbReference type="SUPFAM" id="SSF48452">
    <property type="entry name" value="TPR-like"/>
    <property type="match status" value="1"/>
</dbReference>
<sequence>MESPQASPGCTVWRCPDGSFTKTILEPGIGLDKPKERAVCQIFLEQLPDPPSQFCTPSGPGYSAGSWIEVELGEGDSAQDRLVDQCLETMLQGEVCQVDSQIGFHLILRLKSFDKGAEAWELEPSEKIQRAIMDREKGGRAFRGGNIEGAERRYTRGLRLLVCTPGEAEEEKVALLSNLAACDLKKRRFREAEVRCTRILDLDPNHFKALYRRGVARAGMSDWEGARADLDKLLKLDPGNKEAKRELVSVREKEKIAQAQISKALGKMFL</sequence>
<protein>
    <recommendedName>
        <fullName evidence="4">FK506-binding protein-like</fullName>
    </recommendedName>
</protein>
<dbReference type="Proteomes" id="UP001181693">
    <property type="component" value="Unassembled WGS sequence"/>
</dbReference>